<gene>
    <name evidence="1" type="ORF">COCVIDRAFT_113117</name>
</gene>
<feature type="non-terminal residue" evidence="1">
    <location>
        <position position="1"/>
    </location>
</feature>
<protein>
    <submittedName>
        <fullName evidence="1">Uncharacterized protein</fullName>
    </submittedName>
</protein>
<evidence type="ECO:0000313" key="2">
    <source>
        <dbReference type="Proteomes" id="UP000054337"/>
    </source>
</evidence>
<evidence type="ECO:0000313" key="1">
    <source>
        <dbReference type="EMBL" id="EUN21789.1"/>
    </source>
</evidence>
<dbReference type="AlphaFoldDB" id="W7E3Q9"/>
<dbReference type="HOGENOM" id="CLU_2694400_0_0_1"/>
<keyword evidence="2" id="KW-1185">Reference proteome</keyword>
<dbReference type="Proteomes" id="UP000054337">
    <property type="component" value="Unassembled WGS sequence"/>
</dbReference>
<dbReference type="RefSeq" id="XP_014551363.1">
    <property type="nucleotide sequence ID" value="XM_014695877.1"/>
</dbReference>
<name>W7E3Q9_BIPV3</name>
<reference evidence="1 2" key="1">
    <citation type="journal article" date="2013" name="PLoS Genet.">
        <title>Comparative genome structure, secondary metabolite, and effector coding capacity across Cochliobolus pathogens.</title>
        <authorList>
            <person name="Condon B.J."/>
            <person name="Leng Y."/>
            <person name="Wu D."/>
            <person name="Bushley K.E."/>
            <person name="Ohm R.A."/>
            <person name="Otillar R."/>
            <person name="Martin J."/>
            <person name="Schackwitz W."/>
            <person name="Grimwood J."/>
            <person name="MohdZainudin N."/>
            <person name="Xue C."/>
            <person name="Wang R."/>
            <person name="Manning V.A."/>
            <person name="Dhillon B."/>
            <person name="Tu Z.J."/>
            <person name="Steffenson B.J."/>
            <person name="Salamov A."/>
            <person name="Sun H."/>
            <person name="Lowry S."/>
            <person name="LaButti K."/>
            <person name="Han J."/>
            <person name="Copeland A."/>
            <person name="Lindquist E."/>
            <person name="Barry K."/>
            <person name="Schmutz J."/>
            <person name="Baker S.E."/>
            <person name="Ciuffetti L.M."/>
            <person name="Grigoriev I.V."/>
            <person name="Zhong S."/>
            <person name="Turgeon B.G."/>
        </authorList>
    </citation>
    <scope>NUCLEOTIDE SEQUENCE [LARGE SCALE GENOMIC DNA]</scope>
    <source>
        <strain evidence="1 2">FI3</strain>
    </source>
</reference>
<sequence length="74" mass="8145">PPPPHPPSFPCSKGTRLRRCNQSDLHHLNYAYWAACPPASLLFSPYLRSSACNGATGSRPGEVVLFSEFPIFND</sequence>
<dbReference type="GeneID" id="26250303"/>
<dbReference type="EMBL" id="KI968833">
    <property type="protein sequence ID" value="EUN21789.1"/>
    <property type="molecule type" value="Genomic_DNA"/>
</dbReference>
<organism evidence="1 2">
    <name type="scientific">Bipolaris victoriae (strain FI3)</name>
    <name type="common">Victoria blight of oats agent</name>
    <name type="synonym">Cochliobolus victoriae</name>
    <dbReference type="NCBI Taxonomy" id="930091"/>
    <lineage>
        <taxon>Eukaryota</taxon>
        <taxon>Fungi</taxon>
        <taxon>Dikarya</taxon>
        <taxon>Ascomycota</taxon>
        <taxon>Pezizomycotina</taxon>
        <taxon>Dothideomycetes</taxon>
        <taxon>Pleosporomycetidae</taxon>
        <taxon>Pleosporales</taxon>
        <taxon>Pleosporineae</taxon>
        <taxon>Pleosporaceae</taxon>
        <taxon>Bipolaris</taxon>
    </lineage>
</organism>
<proteinExistence type="predicted"/>
<accession>W7E3Q9</accession>